<dbReference type="PANTHER" id="PTHR42966:SF2">
    <property type="entry name" value="PSEUDAMINIC ACID SYNTHASE"/>
    <property type="match status" value="1"/>
</dbReference>
<evidence type="ECO:0000259" key="1">
    <source>
        <dbReference type="PROSITE" id="PS50844"/>
    </source>
</evidence>
<dbReference type="CDD" id="cd11615">
    <property type="entry name" value="SAF_NeuB_like"/>
    <property type="match status" value="1"/>
</dbReference>
<dbReference type="InterPro" id="IPR013974">
    <property type="entry name" value="SAF"/>
</dbReference>
<dbReference type="RefSeq" id="WP_115748950.1">
    <property type="nucleotide sequence ID" value="NZ_PIOD01000005.1"/>
</dbReference>
<dbReference type="InterPro" id="IPR051690">
    <property type="entry name" value="PseI-like"/>
</dbReference>
<dbReference type="SUPFAM" id="SSF51269">
    <property type="entry name" value="AFP III-like domain"/>
    <property type="match status" value="1"/>
</dbReference>
<organism evidence="2 3">
    <name type="scientific">Oceanobacillus chungangensis</name>
    <dbReference type="NCBI Taxonomy" id="1229152"/>
    <lineage>
        <taxon>Bacteria</taxon>
        <taxon>Bacillati</taxon>
        <taxon>Bacillota</taxon>
        <taxon>Bacilli</taxon>
        <taxon>Bacillales</taxon>
        <taxon>Bacillaceae</taxon>
        <taxon>Oceanobacillus</taxon>
    </lineage>
</organism>
<feature type="domain" description="AFP-like" evidence="1">
    <location>
        <begin position="300"/>
        <end position="360"/>
    </location>
</feature>
<dbReference type="InterPro" id="IPR036732">
    <property type="entry name" value="AFP_Neu5c_C_sf"/>
</dbReference>
<dbReference type="AlphaFoldDB" id="A0A3D8PXF3"/>
<name>A0A3D8PXF3_9BACI</name>
<dbReference type="PANTHER" id="PTHR42966">
    <property type="entry name" value="N-ACETYLNEURAMINATE SYNTHASE"/>
    <property type="match status" value="1"/>
</dbReference>
<evidence type="ECO:0000313" key="2">
    <source>
        <dbReference type="EMBL" id="RDW20773.1"/>
    </source>
</evidence>
<dbReference type="GO" id="GO:0016051">
    <property type="term" value="P:carbohydrate biosynthetic process"/>
    <property type="evidence" value="ECO:0007669"/>
    <property type="project" value="InterPro"/>
</dbReference>
<dbReference type="Gene3D" id="3.20.20.70">
    <property type="entry name" value="Aldolase class I"/>
    <property type="match status" value="1"/>
</dbReference>
<dbReference type="GO" id="GO:0047444">
    <property type="term" value="F:N-acylneuraminate-9-phosphate synthase activity"/>
    <property type="evidence" value="ECO:0007669"/>
    <property type="project" value="TreeGrafter"/>
</dbReference>
<dbReference type="EMBL" id="PIOD01000005">
    <property type="protein sequence ID" value="RDW20773.1"/>
    <property type="molecule type" value="Genomic_DNA"/>
</dbReference>
<dbReference type="InterPro" id="IPR006190">
    <property type="entry name" value="SAF_AFP_Neu5Ac"/>
</dbReference>
<dbReference type="PROSITE" id="PS50844">
    <property type="entry name" value="AFP_LIKE"/>
    <property type="match status" value="1"/>
</dbReference>
<dbReference type="InterPro" id="IPR013785">
    <property type="entry name" value="Aldolase_TIM"/>
</dbReference>
<gene>
    <name evidence="2" type="ORF">CWR45_05990</name>
</gene>
<protein>
    <submittedName>
        <fullName evidence="2">N-acetylneuraminate synthase</fullName>
    </submittedName>
</protein>
<reference evidence="3" key="1">
    <citation type="submission" date="2017-11" db="EMBL/GenBank/DDBJ databases">
        <authorList>
            <person name="Zhu W."/>
        </authorList>
    </citation>
    <scope>NUCLEOTIDE SEQUENCE [LARGE SCALE GENOMIC DNA]</scope>
    <source>
        <strain evidence="3">CAU 1051</strain>
    </source>
</reference>
<dbReference type="Pfam" id="PF08666">
    <property type="entry name" value="SAF"/>
    <property type="match status" value="1"/>
</dbReference>
<keyword evidence="3" id="KW-1185">Reference proteome</keyword>
<dbReference type="Pfam" id="PF03102">
    <property type="entry name" value="NeuB"/>
    <property type="match status" value="1"/>
</dbReference>
<dbReference type="InterPro" id="IPR013132">
    <property type="entry name" value="PseI/NeuA/B-like_N"/>
</dbReference>
<proteinExistence type="predicted"/>
<evidence type="ECO:0000313" key="3">
    <source>
        <dbReference type="Proteomes" id="UP000256520"/>
    </source>
</evidence>
<dbReference type="InterPro" id="IPR057736">
    <property type="entry name" value="SAF_PseI/NeuA/NeuB"/>
</dbReference>
<accession>A0A3D8PXF3</accession>
<comment type="caution">
    <text evidence="2">The sequence shown here is derived from an EMBL/GenBank/DDBJ whole genome shotgun (WGS) entry which is preliminary data.</text>
</comment>
<dbReference type="SUPFAM" id="SSF51569">
    <property type="entry name" value="Aldolase"/>
    <property type="match status" value="1"/>
</dbReference>
<dbReference type="OrthoDB" id="9814210at2"/>
<dbReference type="SMART" id="SM00858">
    <property type="entry name" value="SAF"/>
    <property type="match status" value="1"/>
</dbReference>
<sequence>MNYKSQIKIGSTKVSINDPAYFIADIASNHDGDLSRAKELIWLSKESGANAVKFQHFKADKIVSDKGFKQLDNQSSHQSSWGKSVYEVFKVSEFNRDWNKELINEAQKAKIDFFTTPYDYEAVDQINHFLPAYKIGSGDITWTDFIEFVSQKGKPTLLATGASDFPDVQRAVKTILRHNKQIVLMQCNTNYTGSLENFKFINLNVLKTYATMYPNMILGLSDHTPGHATVLGALALGARVIEKHFTDDNDRNGPDHPFSMNPHSWREMVERSRELEFSLGNGIKTVEKNEQETAIIQRRAIYLKRDMSAGDIINELDIEFLRPAPPNAYFPYEKEQIIGKPVNKNKDIGEVIFKDDIGGK</sequence>
<dbReference type="Gene3D" id="3.90.1210.10">
    <property type="entry name" value="Antifreeze-like/N-acetylneuraminic acid synthase C-terminal domain"/>
    <property type="match status" value="1"/>
</dbReference>
<dbReference type="Proteomes" id="UP000256520">
    <property type="component" value="Unassembled WGS sequence"/>
</dbReference>